<dbReference type="Pfam" id="PF02786">
    <property type="entry name" value="CPSase_L_D2"/>
    <property type="match status" value="1"/>
</dbReference>
<dbReference type="GO" id="GO:0046872">
    <property type="term" value="F:metal ion binding"/>
    <property type="evidence" value="ECO:0007669"/>
    <property type="project" value="InterPro"/>
</dbReference>
<protein>
    <recommendedName>
        <fullName evidence="13">Propionyl-CoA carboxylase</fullName>
    </recommendedName>
</protein>
<keyword evidence="3 7" id="KW-0547">Nucleotide-binding</keyword>
<dbReference type="FunFam" id="3.30.1490.20:FF:000003">
    <property type="entry name" value="acetyl-CoA carboxylase isoform X1"/>
    <property type="match status" value="1"/>
</dbReference>
<dbReference type="GO" id="GO:0006629">
    <property type="term" value="P:lipid metabolic process"/>
    <property type="evidence" value="ECO:0007669"/>
    <property type="project" value="UniProtKB-KW"/>
</dbReference>
<dbReference type="GO" id="GO:0004658">
    <property type="term" value="F:propionyl-CoA carboxylase activity"/>
    <property type="evidence" value="ECO:0007669"/>
    <property type="project" value="TreeGrafter"/>
</dbReference>
<dbReference type="FunFam" id="3.30.470.20:FF:000028">
    <property type="entry name" value="Methylcrotonoyl-CoA carboxylase subunit alpha, mitochondrial"/>
    <property type="match status" value="1"/>
</dbReference>
<accession>A0A8J2MC86</accession>
<dbReference type="GO" id="GO:0005524">
    <property type="term" value="F:ATP binding"/>
    <property type="evidence" value="ECO:0007669"/>
    <property type="project" value="UniProtKB-UniRule"/>
</dbReference>
<dbReference type="Pfam" id="PF00289">
    <property type="entry name" value="Biotin_carb_N"/>
    <property type="match status" value="1"/>
</dbReference>
<dbReference type="PANTHER" id="PTHR18866:SF33">
    <property type="entry name" value="METHYLCROTONOYL-COA CARBOXYLASE SUBUNIT ALPHA, MITOCHONDRIAL-RELATED"/>
    <property type="match status" value="1"/>
</dbReference>
<keyword evidence="5" id="KW-0443">Lipid metabolism</keyword>
<dbReference type="Pfam" id="PF18140">
    <property type="entry name" value="PCC_BT"/>
    <property type="match status" value="1"/>
</dbReference>
<evidence type="ECO:0000256" key="3">
    <source>
        <dbReference type="ARBA" id="ARBA00022741"/>
    </source>
</evidence>
<dbReference type="InterPro" id="IPR005479">
    <property type="entry name" value="CPAse_ATP-bd"/>
</dbReference>
<dbReference type="PROSITE" id="PS50975">
    <property type="entry name" value="ATP_GRASP"/>
    <property type="match status" value="1"/>
</dbReference>
<evidence type="ECO:0000259" key="10">
    <source>
        <dbReference type="PROSITE" id="PS50979"/>
    </source>
</evidence>
<keyword evidence="4 7" id="KW-0067">ATP-binding</keyword>
<feature type="region of interest" description="Disordered" evidence="8">
    <location>
        <begin position="1114"/>
        <end position="1137"/>
    </location>
</feature>
<reference evidence="11" key="1">
    <citation type="submission" date="2021-06" db="EMBL/GenBank/DDBJ databases">
        <authorList>
            <person name="Hodson N. C."/>
            <person name="Mongue J. A."/>
            <person name="Jaron S. K."/>
        </authorList>
    </citation>
    <scope>NUCLEOTIDE SEQUENCE</scope>
</reference>
<evidence type="ECO:0000259" key="9">
    <source>
        <dbReference type="PROSITE" id="PS50975"/>
    </source>
</evidence>
<proteinExistence type="predicted"/>
<keyword evidence="12" id="KW-1185">Reference proteome</keyword>
<feature type="domain" description="ATP-grasp" evidence="9">
    <location>
        <begin position="162"/>
        <end position="359"/>
    </location>
</feature>
<gene>
    <name evidence="11" type="ORF">AFUS01_LOCUS45195</name>
</gene>
<evidence type="ECO:0000256" key="4">
    <source>
        <dbReference type="ARBA" id="ARBA00022840"/>
    </source>
</evidence>
<dbReference type="Pfam" id="PF21974">
    <property type="entry name" value="SPN1_m3Gcap_bd"/>
    <property type="match status" value="1"/>
</dbReference>
<dbReference type="InterPro" id="IPR047857">
    <property type="entry name" value="Snurportin1_C"/>
</dbReference>
<evidence type="ECO:0000313" key="11">
    <source>
        <dbReference type="EMBL" id="CAG7835880.1"/>
    </source>
</evidence>
<dbReference type="AlphaFoldDB" id="A0A8J2MC86"/>
<dbReference type="PROSITE" id="PS00867">
    <property type="entry name" value="CPSASE_2"/>
    <property type="match status" value="1"/>
</dbReference>
<dbReference type="InterPro" id="IPR011764">
    <property type="entry name" value="Biotin_carboxylation_dom"/>
</dbReference>
<evidence type="ECO:0000256" key="8">
    <source>
        <dbReference type="SAM" id="MobiDB-lite"/>
    </source>
</evidence>
<dbReference type="InterPro" id="IPR011761">
    <property type="entry name" value="ATP-grasp"/>
</dbReference>
<organism evidence="11 12">
    <name type="scientific">Allacma fusca</name>
    <dbReference type="NCBI Taxonomy" id="39272"/>
    <lineage>
        <taxon>Eukaryota</taxon>
        <taxon>Metazoa</taxon>
        <taxon>Ecdysozoa</taxon>
        <taxon>Arthropoda</taxon>
        <taxon>Hexapoda</taxon>
        <taxon>Collembola</taxon>
        <taxon>Symphypleona</taxon>
        <taxon>Sminthuridae</taxon>
        <taxon>Allacma</taxon>
    </lineage>
</organism>
<evidence type="ECO:0000256" key="5">
    <source>
        <dbReference type="ARBA" id="ARBA00023098"/>
    </source>
</evidence>
<evidence type="ECO:0008006" key="13">
    <source>
        <dbReference type="Google" id="ProtNLM"/>
    </source>
</evidence>
<keyword evidence="2" id="KW-0436">Ligase</keyword>
<dbReference type="SMART" id="SM00878">
    <property type="entry name" value="Biotin_carb_C"/>
    <property type="match status" value="1"/>
</dbReference>
<evidence type="ECO:0000313" key="12">
    <source>
        <dbReference type="Proteomes" id="UP000708208"/>
    </source>
</evidence>
<dbReference type="PROSITE" id="PS00866">
    <property type="entry name" value="CPSASE_1"/>
    <property type="match status" value="1"/>
</dbReference>
<dbReference type="CDD" id="cd06850">
    <property type="entry name" value="biotinyl_domain"/>
    <property type="match status" value="1"/>
</dbReference>
<feature type="domain" description="Biotin carboxylation" evidence="10">
    <location>
        <begin position="43"/>
        <end position="489"/>
    </location>
</feature>
<comment type="caution">
    <text evidence="11">The sequence shown here is derived from an EMBL/GenBank/DDBJ whole genome shotgun (WGS) entry which is preliminary data.</text>
</comment>
<evidence type="ECO:0000256" key="6">
    <source>
        <dbReference type="ARBA" id="ARBA00023267"/>
    </source>
</evidence>
<dbReference type="OrthoDB" id="196847at2759"/>
<name>A0A8J2MC86_9HEXA</name>
<dbReference type="InterPro" id="IPR005481">
    <property type="entry name" value="BC-like_N"/>
</dbReference>
<dbReference type="EMBL" id="CAJVCH010570789">
    <property type="protein sequence ID" value="CAG7835880.1"/>
    <property type="molecule type" value="Genomic_DNA"/>
</dbReference>
<dbReference type="InterPro" id="IPR005482">
    <property type="entry name" value="Biotin_COase_C"/>
</dbReference>
<comment type="cofactor">
    <cofactor evidence="1">
        <name>biotin</name>
        <dbReference type="ChEBI" id="CHEBI:57586"/>
    </cofactor>
</comment>
<dbReference type="Proteomes" id="UP000708208">
    <property type="component" value="Unassembled WGS sequence"/>
</dbReference>
<dbReference type="FunFam" id="3.40.50.20:FF:000010">
    <property type="entry name" value="Propionyl-CoA carboxylase subunit alpha"/>
    <property type="match status" value="1"/>
</dbReference>
<sequence length="1137" mass="127973">MVNEGITARLRTWIIIYTRGRPALREPWDTIYKTTRLDPKEPTFDKILIANRGEIAVRVIRTARKMGIKTVAVYSTADARSLHVEMADEAVCIGEPAASESYLVEENIINAIKSTGAQAVHPGYGFLSENANFVKKLEQLGVKFMGPPAAAIQGMGDKLESKRLAQRAGVNIVPGFDGEIRNDDHCLEISNQIGYPVMIKASAGGGGKGMRIANNEKEALEGFRLAKNEAKASFGDDRILIEKFVVDPRHIEIQILCDAQGNGVYLNERECSIQRRNQKVIEEAPSSFVDPELRKAMGNQALELAKAIGYTSAGTVEFLVDNNKNFYFLEMNTRLQVEHPITECITGVDLVAEMIRVAYGHPLRFEQSEIPINGWALEMRVYAEDATRNFGTPSTGRLFRYIEPEGNGVRCDSGVREGSEISVYYDPMICKLVTFGGTRDEAILRGKQALDSYVIQGVSHNIPLLRDILSEPTFVEGATDTSYLPRIYPDGFSIPQLSETNFERLQAFAAVLEAIRTLQLKQKLRSWDFVVAHGDKSAPVSVKAISDVFVAYINGKEITIPRWDMAIPTVTLEFEGEPAILQVQGRGLSPIWKIGFQGSSYELKVYPPKAYELMHIMPLPKLSDTIKELHSPMPGVVKGISVNVGDKVLKGQEVCIIEAMKMQNKLVISSDGVVGEIRFQDFLPLRFIKMSKSVGFGRGKFPINTKPGGFFMENAPIPPCWAAATSSSNQGDETREPASVDTVDASVKVIKAPTWESTVCNGSKSEELGVDIHSVNREFEVDIKGLNPEEKLEVGNHEVTEYQKEDSEKLDAQATENSEEVRSFTFTKLHFDPKLSQDKRREHILNWQKRRRDELVDKIRHFENDNWSDDEMDESNDFVKIQEKRRQGDQQWAGRYQTRPTNRRWNDHARVMMSEWMTAKPDDFEADWIGVMCPVGLRCLIIASRGKTRVVTRRGYFIGEFQSRLPAGRKYQRNQGSFDGPTRGVTILDCLWSEDSQQFYILDILCWNSIICTDYDTECRLFFLKSKLEEVTGITEKSEANPFPFTPLQFFPAEDLPTVMSLGQLPFPEKVDGLLFFHKQTFYIYESTNPLCLWIHLSKVPEMLGVDVSPELLAKEREAKPPRPRRGKGGEMEVADG</sequence>
<dbReference type="GO" id="GO:0005739">
    <property type="term" value="C:mitochondrion"/>
    <property type="evidence" value="ECO:0007669"/>
    <property type="project" value="TreeGrafter"/>
</dbReference>
<dbReference type="PROSITE" id="PS50979">
    <property type="entry name" value="BC"/>
    <property type="match status" value="1"/>
</dbReference>
<dbReference type="PANTHER" id="PTHR18866">
    <property type="entry name" value="CARBOXYLASE:PYRUVATE/ACETYL-COA/PROPIONYL-COA CARBOXYLASE"/>
    <property type="match status" value="1"/>
</dbReference>
<evidence type="ECO:0000256" key="2">
    <source>
        <dbReference type="ARBA" id="ARBA00022598"/>
    </source>
</evidence>
<dbReference type="InterPro" id="IPR041265">
    <property type="entry name" value="PCC_BT"/>
</dbReference>
<dbReference type="CDD" id="cd09232">
    <property type="entry name" value="Snurportin-1_C"/>
    <property type="match status" value="1"/>
</dbReference>
<evidence type="ECO:0000256" key="1">
    <source>
        <dbReference type="ARBA" id="ARBA00001953"/>
    </source>
</evidence>
<keyword evidence="6" id="KW-0092">Biotin</keyword>
<evidence type="ECO:0000256" key="7">
    <source>
        <dbReference type="PROSITE-ProRule" id="PRU00409"/>
    </source>
</evidence>
<dbReference type="InterPro" id="IPR000089">
    <property type="entry name" value="Biotin_lipoyl"/>
</dbReference>
<dbReference type="Pfam" id="PF02785">
    <property type="entry name" value="Biotin_carb_C"/>
    <property type="match status" value="1"/>
</dbReference>
<dbReference type="InterPro" id="IPR050856">
    <property type="entry name" value="Biotin_carboxylase_complex"/>
</dbReference>
<dbReference type="NCBIfam" id="NF006367">
    <property type="entry name" value="PRK08591.1"/>
    <property type="match status" value="1"/>
</dbReference>
<dbReference type="Pfam" id="PF00364">
    <property type="entry name" value="Biotin_lipoyl"/>
    <property type="match status" value="1"/>
</dbReference>